<proteinExistence type="predicted"/>
<dbReference type="AlphaFoldDB" id="A0A0B0EP06"/>
<dbReference type="EMBL" id="JRYO01000089">
    <property type="protein sequence ID" value="KHE92823.1"/>
    <property type="molecule type" value="Genomic_DNA"/>
</dbReference>
<comment type="caution">
    <text evidence="2">The sequence shown here is derived from an EMBL/GenBank/DDBJ whole genome shotgun (WGS) entry which is preliminary data.</text>
</comment>
<name>A0A0B0EP06_9BACT</name>
<feature type="signal peptide" evidence="1">
    <location>
        <begin position="1"/>
        <end position="27"/>
    </location>
</feature>
<dbReference type="Proteomes" id="UP000030652">
    <property type="component" value="Unassembled WGS sequence"/>
</dbReference>
<keyword evidence="1" id="KW-0732">Signal</keyword>
<dbReference type="eggNOG" id="ENOG502ZQ3X">
    <property type="taxonomic scope" value="Bacteria"/>
</dbReference>
<evidence type="ECO:0000313" key="3">
    <source>
        <dbReference type="Proteomes" id="UP000030652"/>
    </source>
</evidence>
<reference evidence="2 3" key="1">
    <citation type="submission" date="2014-10" db="EMBL/GenBank/DDBJ databases">
        <title>Draft genome of anammox bacterium scalindua brodae, obtained using differential coverage binning of sequence data from two enrichment reactors.</title>
        <authorList>
            <person name="Speth D.R."/>
            <person name="Russ L."/>
            <person name="Kartal B."/>
            <person name="Op den Camp H.J."/>
            <person name="Dutilh B.E."/>
            <person name="Jetten M.S."/>
        </authorList>
    </citation>
    <scope>NUCLEOTIDE SEQUENCE [LARGE SCALE GENOMIC DNA]</scope>
    <source>
        <strain evidence="2">RU1</strain>
    </source>
</reference>
<evidence type="ECO:0000313" key="2">
    <source>
        <dbReference type="EMBL" id="KHE92823.1"/>
    </source>
</evidence>
<protein>
    <recommendedName>
        <fullName evidence="4">Carboxypeptidase regulatory-like domain-containing protein</fullName>
    </recommendedName>
</protein>
<sequence length="120" mass="12570">MLSKLKIASISLMVVGLLFCVSQATYATNTWRPTDGGSILVQVIALGYAVEDAEVSVGDSSDTTGHNGNRMFSVEPGFYTVSATGPHGGSATKEVRIRPGEFVQCTLELGAEALHVGEGH</sequence>
<organism evidence="2 3">
    <name type="scientific">Candidatus Scalindua brodae</name>
    <dbReference type="NCBI Taxonomy" id="237368"/>
    <lineage>
        <taxon>Bacteria</taxon>
        <taxon>Pseudomonadati</taxon>
        <taxon>Planctomycetota</taxon>
        <taxon>Candidatus Brocadiia</taxon>
        <taxon>Candidatus Brocadiales</taxon>
        <taxon>Candidatus Scalinduaceae</taxon>
        <taxon>Candidatus Scalindua</taxon>
    </lineage>
</organism>
<gene>
    <name evidence="2" type="ORF">SCABRO_01431</name>
</gene>
<evidence type="ECO:0008006" key="4">
    <source>
        <dbReference type="Google" id="ProtNLM"/>
    </source>
</evidence>
<evidence type="ECO:0000256" key="1">
    <source>
        <dbReference type="SAM" id="SignalP"/>
    </source>
</evidence>
<feature type="chain" id="PRO_5002054382" description="Carboxypeptidase regulatory-like domain-containing protein" evidence="1">
    <location>
        <begin position="28"/>
        <end position="120"/>
    </location>
</feature>
<accession>A0A0B0EP06</accession>
<dbReference type="Gene3D" id="2.60.40.1120">
    <property type="entry name" value="Carboxypeptidase-like, regulatory domain"/>
    <property type="match status" value="1"/>
</dbReference>